<evidence type="ECO:0000256" key="2">
    <source>
        <dbReference type="ARBA" id="ARBA00022475"/>
    </source>
</evidence>
<keyword evidence="10" id="KW-1015">Disulfide bond</keyword>
<evidence type="ECO:0000256" key="4">
    <source>
        <dbReference type="ARBA" id="ARBA00022723"/>
    </source>
</evidence>
<feature type="transmembrane region" description="Helical" evidence="12">
    <location>
        <begin position="12"/>
        <end position="34"/>
    </location>
</feature>
<evidence type="ECO:0000256" key="8">
    <source>
        <dbReference type="ARBA" id="ARBA00023133"/>
    </source>
</evidence>
<dbReference type="GO" id="GO:0006784">
    <property type="term" value="P:heme A biosynthetic process"/>
    <property type="evidence" value="ECO:0007669"/>
    <property type="project" value="InterPro"/>
</dbReference>
<sequence length="302" mass="32384">MLPPDTRPLHRWTRVLFWLNLAVEIGIVLTGGLVRLTGSGLGCPDWPQCVPGSLTPVAAQGSWHKYVEFGNRTLTGLVSFVAVALIVAVVVEQRVYGRRKKLVAPLLGVLAGIALQAIVGGISVHLKLNPWIVATHFLGSMVLVWASAWLVWRSREGEGAPVPVVRREVRALGWVIAALTGVVLLLGTLVTGAGPHSGDANAPARLGVEPRTMAWLHADAVMLYCGLIIGMVLAVRLLATSPRTRRAWTVVLSVVVLQGVVGYTQYFLGVPAALVLIHMLLASLLVVAVTWAVLSLRERAEV</sequence>
<keyword evidence="3 12" id="KW-0812">Transmembrane</keyword>
<dbReference type="InterPro" id="IPR003780">
    <property type="entry name" value="COX15/CtaA_fam"/>
</dbReference>
<organism evidence="13 14">
    <name type="scientific">Metallococcus carri</name>
    <dbReference type="NCBI Taxonomy" id="1656884"/>
    <lineage>
        <taxon>Bacteria</taxon>
        <taxon>Bacillati</taxon>
        <taxon>Actinomycetota</taxon>
        <taxon>Actinomycetes</taxon>
        <taxon>Micrococcales</taxon>
        <taxon>Dermacoccaceae</taxon>
        <taxon>Metallococcus</taxon>
    </lineage>
</organism>
<gene>
    <name evidence="13" type="ORF">G9U51_03755</name>
</gene>
<evidence type="ECO:0000256" key="11">
    <source>
        <dbReference type="ARBA" id="ARBA00023444"/>
    </source>
</evidence>
<feature type="transmembrane region" description="Helical" evidence="12">
    <location>
        <begin position="172"/>
        <end position="194"/>
    </location>
</feature>
<keyword evidence="9 12" id="KW-0472">Membrane</keyword>
<proteinExistence type="predicted"/>
<keyword evidence="14" id="KW-1185">Reference proteome</keyword>
<evidence type="ECO:0000256" key="5">
    <source>
        <dbReference type="ARBA" id="ARBA00022989"/>
    </source>
</evidence>
<name>A0A967AXN9_9MICO</name>
<accession>A0A967AXN9</accession>
<comment type="caution">
    <text evidence="13">The sequence shown here is derived from an EMBL/GenBank/DDBJ whole genome shotgun (WGS) entry which is preliminary data.</text>
</comment>
<dbReference type="Proteomes" id="UP000744769">
    <property type="component" value="Unassembled WGS sequence"/>
</dbReference>
<dbReference type="RefSeq" id="WP_166193376.1">
    <property type="nucleotide sequence ID" value="NZ_JAAOIV010000002.1"/>
</dbReference>
<evidence type="ECO:0000256" key="10">
    <source>
        <dbReference type="ARBA" id="ARBA00023157"/>
    </source>
</evidence>
<keyword evidence="8" id="KW-0350">Heme biosynthesis</keyword>
<evidence type="ECO:0000256" key="7">
    <source>
        <dbReference type="ARBA" id="ARBA00023004"/>
    </source>
</evidence>
<feature type="transmembrane region" description="Helical" evidence="12">
    <location>
        <begin position="131"/>
        <end position="152"/>
    </location>
</feature>
<evidence type="ECO:0000256" key="9">
    <source>
        <dbReference type="ARBA" id="ARBA00023136"/>
    </source>
</evidence>
<reference evidence="13" key="1">
    <citation type="submission" date="2020-03" db="EMBL/GenBank/DDBJ databases">
        <title>Draft sequencing of Calidifontibacter sp. DB0510.</title>
        <authorList>
            <person name="Kim D.-U."/>
        </authorList>
    </citation>
    <scope>NUCLEOTIDE SEQUENCE</scope>
    <source>
        <strain evidence="13">DB0510</strain>
    </source>
</reference>
<feature type="transmembrane region" description="Helical" evidence="12">
    <location>
        <begin position="103"/>
        <end position="125"/>
    </location>
</feature>
<evidence type="ECO:0000313" key="13">
    <source>
        <dbReference type="EMBL" id="NHN54899.1"/>
    </source>
</evidence>
<dbReference type="PANTHER" id="PTHR35457">
    <property type="entry name" value="HEME A SYNTHASE"/>
    <property type="match status" value="1"/>
</dbReference>
<feature type="transmembrane region" description="Helical" evidence="12">
    <location>
        <begin position="247"/>
        <end position="266"/>
    </location>
</feature>
<comment type="subcellular location">
    <subcellularLocation>
        <location evidence="1">Membrane</location>
        <topology evidence="1">Multi-pass membrane protein</topology>
    </subcellularLocation>
</comment>
<dbReference type="Pfam" id="PF02628">
    <property type="entry name" value="COX15-CtaA"/>
    <property type="match status" value="1"/>
</dbReference>
<protein>
    <submittedName>
        <fullName evidence="13">Heme A synthase</fullName>
    </submittedName>
</protein>
<dbReference type="AlphaFoldDB" id="A0A967AXN9"/>
<evidence type="ECO:0000256" key="1">
    <source>
        <dbReference type="ARBA" id="ARBA00004141"/>
    </source>
</evidence>
<dbReference type="GO" id="GO:0016491">
    <property type="term" value="F:oxidoreductase activity"/>
    <property type="evidence" value="ECO:0007669"/>
    <property type="project" value="UniProtKB-KW"/>
</dbReference>
<dbReference type="InterPro" id="IPR050450">
    <property type="entry name" value="COX15/CtaA_HemeA_synthase"/>
</dbReference>
<evidence type="ECO:0000313" key="14">
    <source>
        <dbReference type="Proteomes" id="UP000744769"/>
    </source>
</evidence>
<feature type="transmembrane region" description="Helical" evidence="12">
    <location>
        <begin position="214"/>
        <end position="235"/>
    </location>
</feature>
<dbReference type="GO" id="GO:0016020">
    <property type="term" value="C:membrane"/>
    <property type="evidence" value="ECO:0007669"/>
    <property type="project" value="UniProtKB-SubCell"/>
</dbReference>
<feature type="transmembrane region" description="Helical" evidence="12">
    <location>
        <begin position="272"/>
        <end position="294"/>
    </location>
</feature>
<dbReference type="GO" id="GO:0046872">
    <property type="term" value="F:metal ion binding"/>
    <property type="evidence" value="ECO:0007669"/>
    <property type="project" value="UniProtKB-KW"/>
</dbReference>
<comment type="pathway">
    <text evidence="11">Porphyrin-containing compound metabolism.</text>
</comment>
<keyword evidence="5 12" id="KW-1133">Transmembrane helix</keyword>
<keyword evidence="6" id="KW-0560">Oxidoreductase</keyword>
<keyword evidence="2" id="KW-1003">Cell membrane</keyword>
<keyword evidence="4" id="KW-0479">Metal-binding</keyword>
<dbReference type="EMBL" id="JAAOIV010000002">
    <property type="protein sequence ID" value="NHN54899.1"/>
    <property type="molecule type" value="Genomic_DNA"/>
</dbReference>
<keyword evidence="7" id="KW-0408">Iron</keyword>
<evidence type="ECO:0000256" key="12">
    <source>
        <dbReference type="SAM" id="Phobius"/>
    </source>
</evidence>
<evidence type="ECO:0000256" key="6">
    <source>
        <dbReference type="ARBA" id="ARBA00023002"/>
    </source>
</evidence>
<feature type="transmembrane region" description="Helical" evidence="12">
    <location>
        <begin position="73"/>
        <end position="91"/>
    </location>
</feature>
<dbReference type="PANTHER" id="PTHR35457:SF1">
    <property type="entry name" value="HEME A SYNTHASE"/>
    <property type="match status" value="1"/>
</dbReference>
<evidence type="ECO:0000256" key="3">
    <source>
        <dbReference type="ARBA" id="ARBA00022692"/>
    </source>
</evidence>